<name>A0A1B0A411_GLOPL</name>
<evidence type="ECO:0000313" key="2">
    <source>
        <dbReference type="Proteomes" id="UP000092445"/>
    </source>
</evidence>
<proteinExistence type="predicted"/>
<dbReference type="Proteomes" id="UP000092445">
    <property type="component" value="Unassembled WGS sequence"/>
</dbReference>
<reference evidence="1" key="2">
    <citation type="submission" date="2020-05" db="UniProtKB">
        <authorList>
            <consortium name="EnsemblMetazoa"/>
        </authorList>
    </citation>
    <scope>IDENTIFICATION</scope>
    <source>
        <strain evidence="1">IAEA</strain>
    </source>
</reference>
<accession>A0A1B0A411</accession>
<keyword evidence="2" id="KW-1185">Reference proteome</keyword>
<dbReference type="VEuPathDB" id="VectorBase:GPAI033780"/>
<dbReference type="AlphaFoldDB" id="A0A1B0A411"/>
<evidence type="ECO:0000313" key="1">
    <source>
        <dbReference type="EnsemblMetazoa" id="GPAI033780-PA"/>
    </source>
</evidence>
<organism evidence="1 2">
    <name type="scientific">Glossina pallidipes</name>
    <name type="common">Tsetse fly</name>
    <dbReference type="NCBI Taxonomy" id="7398"/>
    <lineage>
        <taxon>Eukaryota</taxon>
        <taxon>Metazoa</taxon>
        <taxon>Ecdysozoa</taxon>
        <taxon>Arthropoda</taxon>
        <taxon>Hexapoda</taxon>
        <taxon>Insecta</taxon>
        <taxon>Pterygota</taxon>
        <taxon>Neoptera</taxon>
        <taxon>Endopterygota</taxon>
        <taxon>Diptera</taxon>
        <taxon>Brachycera</taxon>
        <taxon>Muscomorpha</taxon>
        <taxon>Hippoboscoidea</taxon>
        <taxon>Glossinidae</taxon>
        <taxon>Glossina</taxon>
    </lineage>
</organism>
<dbReference type="EnsemblMetazoa" id="GPAI033780-RA">
    <property type="protein sequence ID" value="GPAI033780-PA"/>
    <property type="gene ID" value="GPAI033780"/>
</dbReference>
<protein>
    <submittedName>
        <fullName evidence="1">Uncharacterized protein</fullName>
    </submittedName>
</protein>
<sequence length="106" mass="11739">MSLHNYPIYTGPVANRRLASERIPSLVERSSPLISERGPYCNRRAPASLPYALPSLPGTSEVDAPPGITAKRLFQPPMTPPACRYELKGHKVYSISGHIFRHSVKN</sequence>
<reference evidence="2" key="1">
    <citation type="submission" date="2014-03" db="EMBL/GenBank/DDBJ databases">
        <authorList>
            <person name="Aksoy S."/>
            <person name="Warren W."/>
            <person name="Wilson R.K."/>
        </authorList>
    </citation>
    <scope>NUCLEOTIDE SEQUENCE [LARGE SCALE GENOMIC DNA]</scope>
    <source>
        <strain evidence="2">IAEA</strain>
    </source>
</reference>